<reference evidence="4" key="2">
    <citation type="submission" date="2021-04" db="EMBL/GenBank/DDBJ databases">
        <authorList>
            <person name="Gilroy R."/>
        </authorList>
    </citation>
    <scope>NUCLEOTIDE SEQUENCE</scope>
    <source>
        <strain evidence="4">ChiHjej13B12-24818</strain>
    </source>
</reference>
<reference evidence="4" key="1">
    <citation type="journal article" date="2021" name="PeerJ">
        <title>Extensive microbial diversity within the chicken gut microbiome revealed by metagenomics and culture.</title>
        <authorList>
            <person name="Gilroy R."/>
            <person name="Ravi A."/>
            <person name="Getino M."/>
            <person name="Pursley I."/>
            <person name="Horton D.L."/>
            <person name="Alikhan N.F."/>
            <person name="Baker D."/>
            <person name="Gharbi K."/>
            <person name="Hall N."/>
            <person name="Watson M."/>
            <person name="Adriaenssens E.M."/>
            <person name="Foster-Nyarko E."/>
            <person name="Jarju S."/>
            <person name="Secka A."/>
            <person name="Antonio M."/>
            <person name="Oren A."/>
            <person name="Chaudhuri R.R."/>
            <person name="La Ragione R."/>
            <person name="Hildebrand F."/>
            <person name="Pallen M.J."/>
        </authorList>
    </citation>
    <scope>NUCLEOTIDE SEQUENCE</scope>
    <source>
        <strain evidence="4">ChiHjej13B12-24818</strain>
    </source>
</reference>
<proteinExistence type="predicted"/>
<dbReference type="Gene3D" id="3.30.43.10">
    <property type="entry name" value="Uridine Diphospho-n-acetylenolpyruvylglucosamine Reductase, domain 2"/>
    <property type="match status" value="1"/>
</dbReference>
<dbReference type="GO" id="GO:0080049">
    <property type="term" value="F:L-gulono-1,4-lactone dehydrogenase activity"/>
    <property type="evidence" value="ECO:0007669"/>
    <property type="project" value="TreeGrafter"/>
</dbReference>
<dbReference type="GO" id="GO:0071949">
    <property type="term" value="F:FAD binding"/>
    <property type="evidence" value="ECO:0007669"/>
    <property type="project" value="InterPro"/>
</dbReference>
<dbReference type="PANTHER" id="PTHR43762">
    <property type="entry name" value="L-GULONOLACTONE OXIDASE"/>
    <property type="match status" value="1"/>
</dbReference>
<feature type="domain" description="FAD-binding PCMH-type" evidence="3">
    <location>
        <begin position="51"/>
        <end position="217"/>
    </location>
</feature>
<evidence type="ECO:0000256" key="1">
    <source>
        <dbReference type="ARBA" id="ARBA00023002"/>
    </source>
</evidence>
<dbReference type="Gene3D" id="3.30.465.10">
    <property type="match status" value="1"/>
</dbReference>
<evidence type="ECO:0000256" key="2">
    <source>
        <dbReference type="SAM" id="MobiDB-lite"/>
    </source>
</evidence>
<dbReference type="Gene3D" id="3.30.70.2520">
    <property type="match status" value="1"/>
</dbReference>
<evidence type="ECO:0000313" key="5">
    <source>
        <dbReference type="Proteomes" id="UP000823823"/>
    </source>
</evidence>
<feature type="non-terminal residue" evidence="4">
    <location>
        <position position="458"/>
    </location>
</feature>
<dbReference type="GO" id="GO:0016020">
    <property type="term" value="C:membrane"/>
    <property type="evidence" value="ECO:0007669"/>
    <property type="project" value="InterPro"/>
</dbReference>
<feature type="region of interest" description="Disordered" evidence="2">
    <location>
        <begin position="1"/>
        <end position="59"/>
    </location>
</feature>
<dbReference type="InterPro" id="IPR007173">
    <property type="entry name" value="ALO_C"/>
</dbReference>
<gene>
    <name evidence="4" type="ORF">H9786_14935</name>
</gene>
<dbReference type="InterPro" id="IPR016167">
    <property type="entry name" value="FAD-bd_PCMH_sub1"/>
</dbReference>
<comment type="caution">
    <text evidence="4">The sequence shown here is derived from an EMBL/GenBank/DDBJ whole genome shotgun (WGS) entry which is preliminary data.</text>
</comment>
<dbReference type="InterPro" id="IPR016171">
    <property type="entry name" value="Vanillyl_alc_oxidase_C-sub2"/>
</dbReference>
<dbReference type="InterPro" id="IPR016166">
    <property type="entry name" value="FAD-bd_PCMH"/>
</dbReference>
<dbReference type="Gene3D" id="3.30.70.2530">
    <property type="match status" value="1"/>
</dbReference>
<accession>A0A9D2LFJ9</accession>
<dbReference type="InterPro" id="IPR016169">
    <property type="entry name" value="FAD-bd_PCMH_sub2"/>
</dbReference>
<feature type="compositionally biased region" description="Polar residues" evidence="2">
    <location>
        <begin position="1"/>
        <end position="26"/>
    </location>
</feature>
<organism evidence="4 5">
    <name type="scientific">Candidatus Brachybacterium merdavium</name>
    <dbReference type="NCBI Taxonomy" id="2838513"/>
    <lineage>
        <taxon>Bacteria</taxon>
        <taxon>Bacillati</taxon>
        <taxon>Actinomycetota</taxon>
        <taxon>Actinomycetes</taxon>
        <taxon>Micrococcales</taxon>
        <taxon>Dermabacteraceae</taxon>
        <taxon>Brachybacterium</taxon>
    </lineage>
</organism>
<dbReference type="PROSITE" id="PS51387">
    <property type="entry name" value="FAD_PCMH"/>
    <property type="match status" value="1"/>
</dbReference>
<dbReference type="AlphaFoldDB" id="A0A9D2LFJ9"/>
<dbReference type="PIRSF" id="PIRSF000136">
    <property type="entry name" value="LGO_GLO"/>
    <property type="match status" value="1"/>
</dbReference>
<dbReference type="GO" id="GO:0003885">
    <property type="term" value="F:D-arabinono-1,4-lactone oxidase activity"/>
    <property type="evidence" value="ECO:0007669"/>
    <property type="project" value="InterPro"/>
</dbReference>
<keyword evidence="1" id="KW-0560">Oxidoreductase</keyword>
<dbReference type="SUPFAM" id="SSF56176">
    <property type="entry name" value="FAD-binding/transporter-associated domain-like"/>
    <property type="match status" value="1"/>
</dbReference>
<dbReference type="Gene3D" id="1.10.45.10">
    <property type="entry name" value="Vanillyl-alcohol Oxidase, Chain A, domain 4"/>
    <property type="match status" value="1"/>
</dbReference>
<dbReference type="InterPro" id="IPR010031">
    <property type="entry name" value="FAD_lactone_oxidase-like"/>
</dbReference>
<dbReference type="Proteomes" id="UP000823823">
    <property type="component" value="Unassembled WGS sequence"/>
</dbReference>
<dbReference type="EMBL" id="DWZH01000119">
    <property type="protein sequence ID" value="HJB11792.1"/>
    <property type="molecule type" value="Genomic_DNA"/>
</dbReference>
<evidence type="ECO:0000313" key="4">
    <source>
        <dbReference type="EMBL" id="HJB11792.1"/>
    </source>
</evidence>
<protein>
    <submittedName>
        <fullName evidence="4">FAD-binding protein</fullName>
    </submittedName>
</protein>
<name>A0A9D2LFJ9_9MICO</name>
<dbReference type="Pfam" id="PF01565">
    <property type="entry name" value="FAD_binding_4"/>
    <property type="match status" value="1"/>
</dbReference>
<sequence>MSHGTTSGSDHTRPASTPPGSNQTRPASRPPGSDQALPSGAQPGRSWSGTVDYGPGPLHAPTTVEALQALVARSRRIRALGTRHSFSTIAASDAELVTLEHLPATIDFDITARTVRVSAGVRYGELALAAAEAGLALSNMGSLPHISVGGASATGTHGSGNAQRSLASSVRAIELVTASGDLVELSREQDPESFDGAVLALGALGVVTHLTLDLVAAFEVRQSVHLAFPPDRMEAADLLGMLAGGYSVSLFHHWDGHIAQAWVKQSVGHEEPLPELWYGGRRAGSAVHPLPGMPADFCTDQTGEPGPSHERLPHFRMEFTPSNGEEIQSEYFVAREHVAEALAAVMPLGQRIRPLLHASEVRTVAADDLWLSPAHQRDSACIHFTWKKLPAEVEKLLPEIEERLAPFAPRPHWGKVFTLDPETVRAQYRRLPDFLSLRDRLDAGRKFANPYTDHHLGT</sequence>
<dbReference type="PANTHER" id="PTHR43762:SF1">
    <property type="entry name" value="D-ARABINONO-1,4-LACTONE OXIDASE"/>
    <property type="match status" value="1"/>
</dbReference>
<dbReference type="InterPro" id="IPR036318">
    <property type="entry name" value="FAD-bd_PCMH-like_sf"/>
</dbReference>
<dbReference type="Pfam" id="PF04030">
    <property type="entry name" value="ALO"/>
    <property type="match status" value="1"/>
</dbReference>
<dbReference type="InterPro" id="IPR006094">
    <property type="entry name" value="Oxid_FAD_bind_N"/>
</dbReference>
<evidence type="ECO:0000259" key="3">
    <source>
        <dbReference type="PROSITE" id="PS51387"/>
    </source>
</evidence>